<evidence type="ECO:0000256" key="1">
    <source>
        <dbReference type="SAM" id="MobiDB-lite"/>
    </source>
</evidence>
<protein>
    <recommendedName>
        <fullName evidence="4">DUF4283 domain protein</fullName>
    </recommendedName>
</protein>
<sequence length="84" mass="9123">TQWDSPTQERVTQIVEPEDMLVYSNEPINGHPGNNPYSPSNGSASGKRPSAGAKVHPSKRTKSCPPGVTRSVVSGPWSLEWLHD</sequence>
<keyword evidence="3" id="KW-1185">Reference proteome</keyword>
<comment type="caution">
    <text evidence="2">The sequence shown here is derived from an EMBL/GenBank/DDBJ whole genome shotgun (WGS) entry which is preliminary data.</text>
</comment>
<feature type="region of interest" description="Disordered" evidence="1">
    <location>
        <begin position="24"/>
        <end position="84"/>
    </location>
</feature>
<dbReference type="AlphaFoldDB" id="A0A392TYJ5"/>
<accession>A0A392TYJ5</accession>
<organism evidence="2 3">
    <name type="scientific">Trifolium medium</name>
    <dbReference type="NCBI Taxonomy" id="97028"/>
    <lineage>
        <taxon>Eukaryota</taxon>
        <taxon>Viridiplantae</taxon>
        <taxon>Streptophyta</taxon>
        <taxon>Embryophyta</taxon>
        <taxon>Tracheophyta</taxon>
        <taxon>Spermatophyta</taxon>
        <taxon>Magnoliopsida</taxon>
        <taxon>eudicotyledons</taxon>
        <taxon>Gunneridae</taxon>
        <taxon>Pentapetalae</taxon>
        <taxon>rosids</taxon>
        <taxon>fabids</taxon>
        <taxon>Fabales</taxon>
        <taxon>Fabaceae</taxon>
        <taxon>Papilionoideae</taxon>
        <taxon>50 kb inversion clade</taxon>
        <taxon>NPAAA clade</taxon>
        <taxon>Hologalegina</taxon>
        <taxon>IRL clade</taxon>
        <taxon>Trifolieae</taxon>
        <taxon>Trifolium</taxon>
    </lineage>
</organism>
<evidence type="ECO:0008006" key="4">
    <source>
        <dbReference type="Google" id="ProtNLM"/>
    </source>
</evidence>
<feature type="non-terminal residue" evidence="2">
    <location>
        <position position="84"/>
    </location>
</feature>
<name>A0A392TYJ5_9FABA</name>
<dbReference type="EMBL" id="LXQA010691451">
    <property type="protein sequence ID" value="MCI66232.1"/>
    <property type="molecule type" value="Genomic_DNA"/>
</dbReference>
<feature type="non-terminal residue" evidence="2">
    <location>
        <position position="1"/>
    </location>
</feature>
<evidence type="ECO:0000313" key="2">
    <source>
        <dbReference type="EMBL" id="MCI66232.1"/>
    </source>
</evidence>
<evidence type="ECO:0000313" key="3">
    <source>
        <dbReference type="Proteomes" id="UP000265520"/>
    </source>
</evidence>
<reference evidence="2 3" key="1">
    <citation type="journal article" date="2018" name="Front. Plant Sci.">
        <title>Red Clover (Trifolium pratense) and Zigzag Clover (T. medium) - A Picture of Genomic Similarities and Differences.</title>
        <authorList>
            <person name="Dluhosova J."/>
            <person name="Istvanek J."/>
            <person name="Nedelnik J."/>
            <person name="Repkova J."/>
        </authorList>
    </citation>
    <scope>NUCLEOTIDE SEQUENCE [LARGE SCALE GENOMIC DNA]</scope>
    <source>
        <strain evidence="3">cv. 10/8</strain>
        <tissue evidence="2">Leaf</tissue>
    </source>
</reference>
<feature type="compositionally biased region" description="Polar residues" evidence="1">
    <location>
        <begin position="35"/>
        <end position="44"/>
    </location>
</feature>
<dbReference type="Proteomes" id="UP000265520">
    <property type="component" value="Unassembled WGS sequence"/>
</dbReference>
<proteinExistence type="predicted"/>